<comment type="caution">
    <text evidence="1">The sequence shown here is derived from an EMBL/GenBank/DDBJ whole genome shotgun (WGS) entry which is preliminary data.</text>
</comment>
<name>A0ACC0M6P1_RHOML</name>
<proteinExistence type="predicted"/>
<organism evidence="1 2">
    <name type="scientific">Rhododendron molle</name>
    <name type="common">Chinese azalea</name>
    <name type="synonym">Azalea mollis</name>
    <dbReference type="NCBI Taxonomy" id="49168"/>
    <lineage>
        <taxon>Eukaryota</taxon>
        <taxon>Viridiplantae</taxon>
        <taxon>Streptophyta</taxon>
        <taxon>Embryophyta</taxon>
        <taxon>Tracheophyta</taxon>
        <taxon>Spermatophyta</taxon>
        <taxon>Magnoliopsida</taxon>
        <taxon>eudicotyledons</taxon>
        <taxon>Gunneridae</taxon>
        <taxon>Pentapetalae</taxon>
        <taxon>asterids</taxon>
        <taxon>Ericales</taxon>
        <taxon>Ericaceae</taxon>
        <taxon>Ericoideae</taxon>
        <taxon>Rhodoreae</taxon>
        <taxon>Rhododendron</taxon>
    </lineage>
</organism>
<evidence type="ECO:0000313" key="2">
    <source>
        <dbReference type="Proteomes" id="UP001062846"/>
    </source>
</evidence>
<reference evidence="1" key="1">
    <citation type="submission" date="2022-02" db="EMBL/GenBank/DDBJ databases">
        <title>Plant Genome Project.</title>
        <authorList>
            <person name="Zhang R.-G."/>
        </authorList>
    </citation>
    <scope>NUCLEOTIDE SEQUENCE</scope>
    <source>
        <strain evidence="1">AT1</strain>
    </source>
</reference>
<keyword evidence="2" id="KW-1185">Reference proteome</keyword>
<accession>A0ACC0M6P1</accession>
<sequence>MSEFTLYFFSSNVEGRARLKQRKVDLDDAIVEDTPPSKIKGMRPQKNHDVEVPSKIRTRFGSVARENKAKKPRLDVKESAQKRIRSRSVARGIKAKNPCSRKPQDEKKEEIRDTAYRTSLDVIFIFCMYLIGVSINFWVDTFQLV</sequence>
<dbReference type="EMBL" id="CM046397">
    <property type="protein sequence ID" value="KAI8536557.1"/>
    <property type="molecule type" value="Genomic_DNA"/>
</dbReference>
<dbReference type="Proteomes" id="UP001062846">
    <property type="component" value="Chromosome 10"/>
</dbReference>
<protein>
    <submittedName>
        <fullName evidence="1">Uncharacterized protein</fullName>
    </submittedName>
</protein>
<evidence type="ECO:0000313" key="1">
    <source>
        <dbReference type="EMBL" id="KAI8536557.1"/>
    </source>
</evidence>
<gene>
    <name evidence="1" type="ORF">RHMOL_Rhmol10G0266700</name>
</gene>